<feature type="signal peptide" evidence="2">
    <location>
        <begin position="1"/>
        <end position="21"/>
    </location>
</feature>
<name>A0A1H2F1X9_9GAMM</name>
<keyword evidence="1 2" id="KW-0732">Signal</keyword>
<evidence type="ECO:0000313" key="4">
    <source>
        <dbReference type="Proteomes" id="UP000243063"/>
    </source>
</evidence>
<reference evidence="4" key="1">
    <citation type="submission" date="2016-10" db="EMBL/GenBank/DDBJ databases">
        <authorList>
            <person name="Varghese N."/>
            <person name="Submissions S."/>
        </authorList>
    </citation>
    <scope>NUCLEOTIDE SEQUENCE [LARGE SCALE GENOMIC DNA]</scope>
    <source>
        <strain evidence="4">CCTCC 2012022</strain>
    </source>
</reference>
<feature type="chain" id="PRO_5009273560" evidence="2">
    <location>
        <begin position="22"/>
        <end position="115"/>
    </location>
</feature>
<dbReference type="STRING" id="1245526.SAMN05216580_0970"/>
<dbReference type="Pfam" id="PF04076">
    <property type="entry name" value="BOF"/>
    <property type="match status" value="1"/>
</dbReference>
<dbReference type="InterPro" id="IPR036700">
    <property type="entry name" value="BOBF_sf"/>
</dbReference>
<dbReference type="NCBIfam" id="NF033674">
    <property type="entry name" value="stress_OB_fold"/>
    <property type="match status" value="1"/>
</dbReference>
<organism evidence="3 4">
    <name type="scientific">Geopseudomonas guangdongensis</name>
    <dbReference type="NCBI Taxonomy" id="1245526"/>
    <lineage>
        <taxon>Bacteria</taxon>
        <taxon>Pseudomonadati</taxon>
        <taxon>Pseudomonadota</taxon>
        <taxon>Gammaproteobacteria</taxon>
        <taxon>Pseudomonadales</taxon>
        <taxon>Pseudomonadaceae</taxon>
        <taxon>Geopseudomonas</taxon>
    </lineage>
</organism>
<dbReference type="SUPFAM" id="SSF101756">
    <property type="entry name" value="Hypothetical protein YgiW"/>
    <property type="match status" value="1"/>
</dbReference>
<sequence>MKHRTLLALLLASLSSTAALAAGYNGPGAQQSNTVAAALEAADETPVVLEGRLLRQIRGEHYEFADASGSIEVEIDHEDLPAQTIDQNSRVRLFGEVDRELLKRSIDVERVELLP</sequence>
<dbReference type="AlphaFoldDB" id="A0A1H2F1X9"/>
<dbReference type="PANTHER" id="PTHR36571:SF1">
    <property type="entry name" value="PROTEIN YGIW"/>
    <property type="match status" value="1"/>
</dbReference>
<dbReference type="OrthoDB" id="598245at2"/>
<dbReference type="Gene3D" id="2.40.50.200">
    <property type="entry name" value="Bacterial OB-fold"/>
    <property type="match status" value="1"/>
</dbReference>
<evidence type="ECO:0000256" key="1">
    <source>
        <dbReference type="ARBA" id="ARBA00022729"/>
    </source>
</evidence>
<dbReference type="InterPro" id="IPR005220">
    <property type="entry name" value="CarO-like"/>
</dbReference>
<keyword evidence="4" id="KW-1185">Reference proteome</keyword>
<gene>
    <name evidence="3" type="ORF">SAMN05216580_0970</name>
</gene>
<dbReference type="RefSeq" id="WP_090212550.1">
    <property type="nucleotide sequence ID" value="NZ_LT629780.1"/>
</dbReference>
<protein>
    <submittedName>
        <fullName evidence="3">TIGR00156 family protein</fullName>
    </submittedName>
</protein>
<dbReference type="PANTHER" id="PTHR36571">
    <property type="entry name" value="PROTEIN YGIW"/>
    <property type="match status" value="1"/>
</dbReference>
<evidence type="ECO:0000256" key="2">
    <source>
        <dbReference type="SAM" id="SignalP"/>
    </source>
</evidence>
<accession>A0A1H2F1X9</accession>
<dbReference type="EMBL" id="LT629780">
    <property type="protein sequence ID" value="SDU01347.1"/>
    <property type="molecule type" value="Genomic_DNA"/>
</dbReference>
<evidence type="ECO:0000313" key="3">
    <source>
        <dbReference type="EMBL" id="SDU01347.1"/>
    </source>
</evidence>
<proteinExistence type="predicted"/>
<dbReference type="Proteomes" id="UP000243063">
    <property type="component" value="Chromosome I"/>
</dbReference>